<feature type="region of interest" description="Disordered" evidence="1">
    <location>
        <begin position="76"/>
        <end position="121"/>
    </location>
</feature>
<accession>A0A517PEZ6</accession>
<reference evidence="2 3" key="1">
    <citation type="submission" date="2019-02" db="EMBL/GenBank/DDBJ databases">
        <title>Deep-cultivation of Planctomycetes and their phenomic and genomic characterization uncovers novel biology.</title>
        <authorList>
            <person name="Wiegand S."/>
            <person name="Jogler M."/>
            <person name="Boedeker C."/>
            <person name="Pinto D."/>
            <person name="Vollmers J."/>
            <person name="Rivas-Marin E."/>
            <person name="Kohn T."/>
            <person name="Peeters S.H."/>
            <person name="Heuer A."/>
            <person name="Rast P."/>
            <person name="Oberbeckmann S."/>
            <person name="Bunk B."/>
            <person name="Jeske O."/>
            <person name="Meyerdierks A."/>
            <person name="Storesund J.E."/>
            <person name="Kallscheuer N."/>
            <person name="Luecker S."/>
            <person name="Lage O.M."/>
            <person name="Pohl T."/>
            <person name="Merkel B.J."/>
            <person name="Hornburger P."/>
            <person name="Mueller R.-W."/>
            <person name="Bruemmer F."/>
            <person name="Labrenz M."/>
            <person name="Spormann A.M."/>
            <person name="Op den Camp H."/>
            <person name="Overmann J."/>
            <person name="Amann R."/>
            <person name="Jetten M.S.M."/>
            <person name="Mascher T."/>
            <person name="Medema M.H."/>
            <person name="Devos D.P."/>
            <person name="Kaster A.-K."/>
            <person name="Ovreas L."/>
            <person name="Rohde M."/>
            <person name="Galperin M.Y."/>
            <person name="Jogler C."/>
        </authorList>
    </citation>
    <scope>NUCLEOTIDE SEQUENCE [LARGE SCALE GENOMIC DNA]</scope>
    <source>
        <strain evidence="2 3">CA12</strain>
    </source>
</reference>
<dbReference type="KEGG" id="acaf:CA12_40720"/>
<feature type="region of interest" description="Disordered" evidence="1">
    <location>
        <begin position="1"/>
        <end position="36"/>
    </location>
</feature>
<evidence type="ECO:0000313" key="2">
    <source>
        <dbReference type="EMBL" id="QDT17934.1"/>
    </source>
</evidence>
<dbReference type="Proteomes" id="UP000318741">
    <property type="component" value="Chromosome"/>
</dbReference>
<feature type="compositionally biased region" description="Basic and acidic residues" evidence="1">
    <location>
        <begin position="111"/>
        <end position="121"/>
    </location>
</feature>
<organism evidence="2 3">
    <name type="scientific">Alienimonas californiensis</name>
    <dbReference type="NCBI Taxonomy" id="2527989"/>
    <lineage>
        <taxon>Bacteria</taxon>
        <taxon>Pseudomonadati</taxon>
        <taxon>Planctomycetota</taxon>
        <taxon>Planctomycetia</taxon>
        <taxon>Planctomycetales</taxon>
        <taxon>Planctomycetaceae</taxon>
        <taxon>Alienimonas</taxon>
    </lineage>
</organism>
<dbReference type="AlphaFoldDB" id="A0A517PEZ6"/>
<evidence type="ECO:0000313" key="3">
    <source>
        <dbReference type="Proteomes" id="UP000318741"/>
    </source>
</evidence>
<evidence type="ECO:0000256" key="1">
    <source>
        <dbReference type="SAM" id="MobiDB-lite"/>
    </source>
</evidence>
<proteinExistence type="predicted"/>
<dbReference type="EMBL" id="CP036265">
    <property type="protein sequence ID" value="QDT17934.1"/>
    <property type="molecule type" value="Genomic_DNA"/>
</dbReference>
<protein>
    <submittedName>
        <fullName evidence="2">Uncharacterized protein</fullName>
    </submittedName>
</protein>
<feature type="compositionally biased region" description="Low complexity" evidence="1">
    <location>
        <begin position="101"/>
        <end position="110"/>
    </location>
</feature>
<name>A0A517PEZ6_9PLAN</name>
<dbReference type="RefSeq" id="WP_145360927.1">
    <property type="nucleotide sequence ID" value="NZ_CP036265.1"/>
</dbReference>
<keyword evidence="3" id="KW-1185">Reference proteome</keyword>
<sequence length="121" mass="12489">MPALSAPRSGARRPVARGAGGARPAGSTRSLFPSPGEERRVDFITFVAAKLNATPAEVATARDAARAMRAKLDGLKAAPARTAAAPRRSDGRLPFPPFDAPTPAVAPADAAADRRYTRTAA</sequence>
<feature type="compositionally biased region" description="Low complexity" evidence="1">
    <location>
        <begin position="77"/>
        <end position="86"/>
    </location>
</feature>
<gene>
    <name evidence="2" type="ORF">CA12_40720</name>
</gene>